<feature type="compositionally biased region" description="Low complexity" evidence="5">
    <location>
        <begin position="69"/>
        <end position="81"/>
    </location>
</feature>
<accession>A0A2J7ZND2</accession>
<feature type="region of interest" description="Disordered" evidence="5">
    <location>
        <begin position="1"/>
        <end position="146"/>
    </location>
</feature>
<dbReference type="GO" id="GO:0003676">
    <property type="term" value="F:nucleic acid binding"/>
    <property type="evidence" value="ECO:0007669"/>
    <property type="project" value="InterPro"/>
</dbReference>
<dbReference type="Proteomes" id="UP000236333">
    <property type="component" value="Unassembled WGS sequence"/>
</dbReference>
<dbReference type="PROSITE" id="PS51192">
    <property type="entry name" value="HELICASE_ATP_BIND_1"/>
    <property type="match status" value="1"/>
</dbReference>
<evidence type="ECO:0000256" key="3">
    <source>
        <dbReference type="ARBA" id="ARBA00022806"/>
    </source>
</evidence>
<evidence type="ECO:0000256" key="1">
    <source>
        <dbReference type="ARBA" id="ARBA00022741"/>
    </source>
</evidence>
<name>A0A2J7ZND2_9CHLO</name>
<evidence type="ECO:0000313" key="8">
    <source>
        <dbReference type="Proteomes" id="UP000236333"/>
    </source>
</evidence>
<sequence length="298" mass="30794">MTARRQAVAKHNCTRQAAVPACATAPAAQQRMSRSECGRSAAAEAATQPGAAGAPASEAQKKQRKRAAAKSVAMAFAAHSAGTQETTAPDHEVDPAEAADVAEVKVKKAKADGGSDVADKKVKRKRDAAAAEADAAPAPAAAVEKKKKKKAVVEEVVEEAGAEAAPAKKAKRTAKDSSPEDSEPQPPAAAKLAPITAATPTSELGLDRFPLSEPVKSMVRSLGIESLFPIQAMTLEPALAGIDVVGRARTGCGKTLAFVLPIVERILQEQKKGSTVGRAPKRLPVCIVLAPTRELAKQ</sequence>
<dbReference type="GO" id="GO:0016787">
    <property type="term" value="F:hydrolase activity"/>
    <property type="evidence" value="ECO:0007669"/>
    <property type="project" value="UniProtKB-KW"/>
</dbReference>
<dbReference type="GO" id="GO:0005829">
    <property type="term" value="C:cytosol"/>
    <property type="evidence" value="ECO:0007669"/>
    <property type="project" value="TreeGrafter"/>
</dbReference>
<keyword evidence="2" id="KW-0378">Hydrolase</keyword>
<dbReference type="GO" id="GO:0003724">
    <property type="term" value="F:RNA helicase activity"/>
    <property type="evidence" value="ECO:0007669"/>
    <property type="project" value="TreeGrafter"/>
</dbReference>
<evidence type="ECO:0000256" key="2">
    <source>
        <dbReference type="ARBA" id="ARBA00022801"/>
    </source>
</evidence>
<dbReference type="EMBL" id="PGGS01000794">
    <property type="protein sequence ID" value="PNH01782.1"/>
    <property type="molecule type" value="Genomic_DNA"/>
</dbReference>
<dbReference type="SUPFAM" id="SSF52540">
    <property type="entry name" value="P-loop containing nucleoside triphosphate hydrolases"/>
    <property type="match status" value="1"/>
</dbReference>
<keyword evidence="8" id="KW-1185">Reference proteome</keyword>
<dbReference type="Pfam" id="PF00270">
    <property type="entry name" value="DEAD"/>
    <property type="match status" value="1"/>
</dbReference>
<feature type="non-terminal residue" evidence="7">
    <location>
        <position position="298"/>
    </location>
</feature>
<dbReference type="InterPro" id="IPR050079">
    <property type="entry name" value="DEAD_box_RNA_helicase"/>
</dbReference>
<proteinExistence type="predicted"/>
<dbReference type="InterPro" id="IPR011545">
    <property type="entry name" value="DEAD/DEAH_box_helicase_dom"/>
</dbReference>
<feature type="domain" description="Helicase ATP-binding" evidence="6">
    <location>
        <begin position="235"/>
        <end position="298"/>
    </location>
</feature>
<evidence type="ECO:0000259" key="6">
    <source>
        <dbReference type="PROSITE" id="PS51192"/>
    </source>
</evidence>
<reference evidence="7 8" key="1">
    <citation type="journal article" date="2017" name="Mol. Biol. Evol.">
        <title>The 4-celled Tetrabaena socialis nuclear genome reveals the essential components for genetic control of cell number at the origin of multicellularity in the volvocine lineage.</title>
        <authorList>
            <person name="Featherston J."/>
            <person name="Arakaki Y."/>
            <person name="Hanschen E.R."/>
            <person name="Ferris P.J."/>
            <person name="Michod R.E."/>
            <person name="Olson B.J.S.C."/>
            <person name="Nozaki H."/>
            <person name="Durand P.M."/>
        </authorList>
    </citation>
    <scope>NUCLEOTIDE SEQUENCE [LARGE SCALE GENOMIC DNA]</scope>
    <source>
        <strain evidence="7 8">NIES-571</strain>
    </source>
</reference>
<feature type="region of interest" description="Disordered" evidence="5">
    <location>
        <begin position="158"/>
        <end position="195"/>
    </location>
</feature>
<dbReference type="AlphaFoldDB" id="A0A2J7ZND2"/>
<dbReference type="OrthoDB" id="4255at2759"/>
<evidence type="ECO:0000256" key="4">
    <source>
        <dbReference type="ARBA" id="ARBA00022840"/>
    </source>
</evidence>
<keyword evidence="3 7" id="KW-0347">Helicase</keyword>
<dbReference type="Gene3D" id="3.40.50.300">
    <property type="entry name" value="P-loop containing nucleotide triphosphate hydrolases"/>
    <property type="match status" value="1"/>
</dbReference>
<evidence type="ECO:0000313" key="7">
    <source>
        <dbReference type="EMBL" id="PNH01782.1"/>
    </source>
</evidence>
<feature type="compositionally biased region" description="Basic and acidic residues" evidence="5">
    <location>
        <begin position="102"/>
        <end position="120"/>
    </location>
</feature>
<protein>
    <submittedName>
        <fullName evidence="7">DEAD-box ATP-dependent RNA helicase 7</fullName>
    </submittedName>
</protein>
<feature type="compositionally biased region" description="Low complexity" evidence="5">
    <location>
        <begin position="130"/>
        <end position="142"/>
    </location>
</feature>
<dbReference type="InterPro" id="IPR027417">
    <property type="entry name" value="P-loop_NTPase"/>
</dbReference>
<keyword evidence="4" id="KW-0067">ATP-binding</keyword>
<dbReference type="InterPro" id="IPR014001">
    <property type="entry name" value="Helicase_ATP-bd"/>
</dbReference>
<feature type="compositionally biased region" description="Low complexity" evidence="5">
    <location>
        <begin position="41"/>
        <end position="56"/>
    </location>
</feature>
<organism evidence="7 8">
    <name type="scientific">Tetrabaena socialis</name>
    <dbReference type="NCBI Taxonomy" id="47790"/>
    <lineage>
        <taxon>Eukaryota</taxon>
        <taxon>Viridiplantae</taxon>
        <taxon>Chlorophyta</taxon>
        <taxon>core chlorophytes</taxon>
        <taxon>Chlorophyceae</taxon>
        <taxon>CS clade</taxon>
        <taxon>Chlamydomonadales</taxon>
        <taxon>Tetrabaenaceae</taxon>
        <taxon>Tetrabaena</taxon>
    </lineage>
</organism>
<evidence type="ECO:0000256" key="5">
    <source>
        <dbReference type="SAM" id="MobiDB-lite"/>
    </source>
</evidence>
<dbReference type="GO" id="GO:0005524">
    <property type="term" value="F:ATP binding"/>
    <property type="evidence" value="ECO:0007669"/>
    <property type="project" value="UniProtKB-KW"/>
</dbReference>
<feature type="compositionally biased region" description="Low complexity" evidence="5">
    <location>
        <begin position="16"/>
        <end position="30"/>
    </location>
</feature>
<dbReference type="PANTHER" id="PTHR47959:SF1">
    <property type="entry name" value="ATP-DEPENDENT RNA HELICASE DBPA"/>
    <property type="match status" value="1"/>
</dbReference>
<gene>
    <name evidence="7" type="ORF">TSOC_012336</name>
</gene>
<comment type="caution">
    <text evidence="7">The sequence shown here is derived from an EMBL/GenBank/DDBJ whole genome shotgun (WGS) entry which is preliminary data.</text>
</comment>
<keyword evidence="1" id="KW-0547">Nucleotide-binding</keyword>
<dbReference type="PANTHER" id="PTHR47959">
    <property type="entry name" value="ATP-DEPENDENT RNA HELICASE RHLE-RELATED"/>
    <property type="match status" value="1"/>
</dbReference>